<evidence type="ECO:0000256" key="1">
    <source>
        <dbReference type="ARBA" id="ARBA00004370"/>
    </source>
</evidence>
<dbReference type="Proteomes" id="UP001152759">
    <property type="component" value="Chromosome 10"/>
</dbReference>
<evidence type="ECO:0000259" key="5">
    <source>
        <dbReference type="Pfam" id="PF01094"/>
    </source>
</evidence>
<evidence type="ECO:0000313" key="7">
    <source>
        <dbReference type="Proteomes" id="UP001152759"/>
    </source>
</evidence>
<keyword evidence="7" id="KW-1185">Reference proteome</keyword>
<dbReference type="Pfam" id="PF01094">
    <property type="entry name" value="ANF_receptor"/>
    <property type="match status" value="1"/>
</dbReference>
<evidence type="ECO:0000256" key="3">
    <source>
        <dbReference type="ARBA" id="ARBA00022989"/>
    </source>
</evidence>
<evidence type="ECO:0000256" key="2">
    <source>
        <dbReference type="ARBA" id="ARBA00022692"/>
    </source>
</evidence>
<dbReference type="PANTHER" id="PTHR44755">
    <property type="entry name" value="NATRIURETIC PEPTIDE RECEPTOR 3-RELATED"/>
    <property type="match status" value="1"/>
</dbReference>
<keyword evidence="4" id="KW-0472">Membrane</keyword>
<keyword evidence="3" id="KW-1133">Transmembrane helix</keyword>
<comment type="subcellular location">
    <subcellularLocation>
        <location evidence="1">Membrane</location>
    </subcellularLocation>
</comment>
<dbReference type="InterPro" id="IPR028082">
    <property type="entry name" value="Peripla_BP_I"/>
</dbReference>
<dbReference type="Gene3D" id="3.40.50.2300">
    <property type="match status" value="1"/>
</dbReference>
<dbReference type="EMBL" id="OU963871">
    <property type="protein sequence ID" value="CAH0383024.1"/>
    <property type="molecule type" value="Genomic_DNA"/>
</dbReference>
<dbReference type="InterPro" id="IPR052612">
    <property type="entry name" value="ANP_Clearance_Receptor"/>
</dbReference>
<evidence type="ECO:0000256" key="4">
    <source>
        <dbReference type="ARBA" id="ARBA00023136"/>
    </source>
</evidence>
<name>A0A9P0A2H7_BEMTA</name>
<accession>A0A9P0A2H7</accession>
<dbReference type="GO" id="GO:0038023">
    <property type="term" value="F:signaling receptor activity"/>
    <property type="evidence" value="ECO:0007669"/>
    <property type="project" value="TreeGrafter"/>
</dbReference>
<protein>
    <recommendedName>
        <fullName evidence="5">Receptor ligand binding region domain-containing protein</fullName>
    </recommendedName>
</protein>
<proteinExistence type="predicted"/>
<dbReference type="GO" id="GO:0017046">
    <property type="term" value="F:peptide hormone binding"/>
    <property type="evidence" value="ECO:0007669"/>
    <property type="project" value="TreeGrafter"/>
</dbReference>
<organism evidence="6 7">
    <name type="scientific">Bemisia tabaci</name>
    <name type="common">Sweetpotato whitefly</name>
    <name type="synonym">Aleurodes tabaci</name>
    <dbReference type="NCBI Taxonomy" id="7038"/>
    <lineage>
        <taxon>Eukaryota</taxon>
        <taxon>Metazoa</taxon>
        <taxon>Ecdysozoa</taxon>
        <taxon>Arthropoda</taxon>
        <taxon>Hexapoda</taxon>
        <taxon>Insecta</taxon>
        <taxon>Pterygota</taxon>
        <taxon>Neoptera</taxon>
        <taxon>Paraneoptera</taxon>
        <taxon>Hemiptera</taxon>
        <taxon>Sternorrhyncha</taxon>
        <taxon>Aleyrodoidea</taxon>
        <taxon>Aleyrodidae</taxon>
        <taxon>Aleyrodinae</taxon>
        <taxon>Bemisia</taxon>
    </lineage>
</organism>
<dbReference type="GO" id="GO:0007165">
    <property type="term" value="P:signal transduction"/>
    <property type="evidence" value="ECO:0007669"/>
    <property type="project" value="TreeGrafter"/>
</dbReference>
<dbReference type="GO" id="GO:0016020">
    <property type="term" value="C:membrane"/>
    <property type="evidence" value="ECO:0007669"/>
    <property type="project" value="UniProtKB-SubCell"/>
</dbReference>
<dbReference type="PANTHER" id="PTHR44755:SF11">
    <property type="entry name" value="ATRIAL NATRIURETIC PEPTIDE RECEPTOR 3 ISOFORM X1"/>
    <property type="match status" value="1"/>
</dbReference>
<sequence>MFLGPVCEYVIAQVARFSGVVWGIPVLTAGAQAKVFDNKTDDFKMLTRMLSGDNLIQIALKQILSDFGWNQVGLLYENYEEDRGHSKCHFTLAAVYSAMGKKSYHEGFYRVATYSYFLEQLQVMSTKARSESPMTSYA</sequence>
<dbReference type="InterPro" id="IPR001828">
    <property type="entry name" value="ANF_lig-bd_rcpt"/>
</dbReference>
<feature type="domain" description="Receptor ligand binding region" evidence="5">
    <location>
        <begin position="2"/>
        <end position="89"/>
    </location>
</feature>
<keyword evidence="2" id="KW-0812">Transmembrane</keyword>
<evidence type="ECO:0000313" key="6">
    <source>
        <dbReference type="EMBL" id="CAH0383024.1"/>
    </source>
</evidence>
<dbReference type="AlphaFoldDB" id="A0A9P0A2H7"/>
<gene>
    <name evidence="6" type="ORF">BEMITA_LOCUS2509</name>
</gene>
<reference evidence="6" key="1">
    <citation type="submission" date="2021-12" db="EMBL/GenBank/DDBJ databases">
        <authorList>
            <person name="King R."/>
        </authorList>
    </citation>
    <scope>NUCLEOTIDE SEQUENCE</scope>
</reference>
<dbReference type="SUPFAM" id="SSF53822">
    <property type="entry name" value="Periplasmic binding protein-like I"/>
    <property type="match status" value="1"/>
</dbReference>